<name>A0A0E9RBU7_ANGAN</name>
<dbReference type="AlphaFoldDB" id="A0A0E9RBU7"/>
<evidence type="ECO:0000313" key="1">
    <source>
        <dbReference type="EMBL" id="JAH26579.1"/>
    </source>
</evidence>
<sequence>MKHWLNHCLCLCNNSLTFITF</sequence>
<proteinExistence type="predicted"/>
<reference evidence="1" key="1">
    <citation type="submission" date="2014-11" db="EMBL/GenBank/DDBJ databases">
        <authorList>
            <person name="Amaro Gonzalez C."/>
        </authorList>
    </citation>
    <scope>NUCLEOTIDE SEQUENCE</scope>
</reference>
<organism evidence="1">
    <name type="scientific">Anguilla anguilla</name>
    <name type="common">European freshwater eel</name>
    <name type="synonym">Muraena anguilla</name>
    <dbReference type="NCBI Taxonomy" id="7936"/>
    <lineage>
        <taxon>Eukaryota</taxon>
        <taxon>Metazoa</taxon>
        <taxon>Chordata</taxon>
        <taxon>Craniata</taxon>
        <taxon>Vertebrata</taxon>
        <taxon>Euteleostomi</taxon>
        <taxon>Actinopterygii</taxon>
        <taxon>Neopterygii</taxon>
        <taxon>Teleostei</taxon>
        <taxon>Anguilliformes</taxon>
        <taxon>Anguillidae</taxon>
        <taxon>Anguilla</taxon>
    </lineage>
</organism>
<accession>A0A0E9RBU7</accession>
<reference evidence="1" key="2">
    <citation type="journal article" date="2015" name="Fish Shellfish Immunol.">
        <title>Early steps in the European eel (Anguilla anguilla)-Vibrio vulnificus interaction in the gills: Role of the RtxA13 toxin.</title>
        <authorList>
            <person name="Callol A."/>
            <person name="Pajuelo D."/>
            <person name="Ebbesson L."/>
            <person name="Teles M."/>
            <person name="MacKenzie S."/>
            <person name="Amaro C."/>
        </authorList>
    </citation>
    <scope>NUCLEOTIDE SEQUENCE</scope>
</reference>
<protein>
    <submittedName>
        <fullName evidence="1">Uncharacterized protein</fullName>
    </submittedName>
</protein>
<dbReference type="EMBL" id="GBXM01081998">
    <property type="protein sequence ID" value="JAH26579.1"/>
    <property type="molecule type" value="Transcribed_RNA"/>
</dbReference>